<feature type="domain" description="Response regulatory" evidence="1">
    <location>
        <begin position="9"/>
        <end position="125"/>
    </location>
</feature>
<dbReference type="HOGENOM" id="CLU_1902002_0_0_2"/>
<dbReference type="KEGG" id="nga:Ngar_c08880"/>
<dbReference type="SMART" id="SM00448">
    <property type="entry name" value="REC"/>
    <property type="match status" value="1"/>
</dbReference>
<evidence type="ECO:0000259" key="1">
    <source>
        <dbReference type="PROSITE" id="PS50110"/>
    </source>
</evidence>
<dbReference type="SUPFAM" id="SSF52172">
    <property type="entry name" value="CheY-like"/>
    <property type="match status" value="1"/>
</dbReference>
<dbReference type="InterPro" id="IPR001789">
    <property type="entry name" value="Sig_transdc_resp-reg_receiver"/>
</dbReference>
<dbReference type="STRING" id="1237085.Ngar_c08880"/>
<organism evidence="2 3">
    <name type="scientific">Nitrososphaera gargensis (strain Ga9.2)</name>
    <dbReference type="NCBI Taxonomy" id="1237085"/>
    <lineage>
        <taxon>Archaea</taxon>
        <taxon>Nitrososphaerota</taxon>
        <taxon>Nitrososphaeria</taxon>
        <taxon>Nitrososphaerales</taxon>
        <taxon>Nitrososphaeraceae</taxon>
        <taxon>Nitrososphaera</taxon>
    </lineage>
</organism>
<dbReference type="Proteomes" id="UP000008037">
    <property type="component" value="Chromosome"/>
</dbReference>
<dbReference type="BioCyc" id="CNIT1237085:G1324-886-MONOMER"/>
<dbReference type="InParanoid" id="K0IDP5"/>
<dbReference type="EMBL" id="CP002408">
    <property type="protein sequence ID" value="AFU57830.1"/>
    <property type="molecule type" value="Genomic_DNA"/>
</dbReference>
<dbReference type="InterPro" id="IPR011006">
    <property type="entry name" value="CheY-like_superfamily"/>
</dbReference>
<dbReference type="AlphaFoldDB" id="K0IDP5"/>
<proteinExistence type="predicted"/>
<accession>K0IDP5</accession>
<evidence type="ECO:0000313" key="2">
    <source>
        <dbReference type="EMBL" id="AFU57830.1"/>
    </source>
</evidence>
<dbReference type="OrthoDB" id="8299at2157"/>
<dbReference type="Pfam" id="PF00072">
    <property type="entry name" value="Response_reg"/>
    <property type="match status" value="1"/>
</dbReference>
<reference evidence="2 3" key="1">
    <citation type="journal article" date="2012" name="Environ. Microbiol.">
        <title>The genome of the ammonia-oxidizing Candidatus Nitrososphaera gargensis: insights into metabolic versatility and environmental adaptations.</title>
        <authorList>
            <person name="Spang A."/>
            <person name="Poehlein A."/>
            <person name="Offre P."/>
            <person name="Zumbragel S."/>
            <person name="Haider S."/>
            <person name="Rychlik N."/>
            <person name="Nowka B."/>
            <person name="Schmeisser C."/>
            <person name="Lebedeva E.V."/>
            <person name="Rattei T."/>
            <person name="Bohm C."/>
            <person name="Schmid M."/>
            <person name="Galushko A."/>
            <person name="Hatzenpichler R."/>
            <person name="Weinmaier T."/>
            <person name="Daniel R."/>
            <person name="Schleper C."/>
            <person name="Spieck E."/>
            <person name="Streit W."/>
            <person name="Wagner M."/>
        </authorList>
    </citation>
    <scope>NUCLEOTIDE SEQUENCE [LARGE SCALE GENOMIC DNA]</scope>
    <source>
        <strain evidence="3">Ga9.2</strain>
    </source>
</reference>
<dbReference type="GO" id="GO:0000160">
    <property type="term" value="P:phosphorelay signal transduction system"/>
    <property type="evidence" value="ECO:0007669"/>
    <property type="project" value="InterPro"/>
</dbReference>
<gene>
    <name evidence="2" type="ordered locus">Ngar_c08880</name>
</gene>
<sequence>MTDGKGVPNIIVAEQDLHVSNLIMGTFKMEGFLPHQVMTSEDCLAKVKELGDKLDAIIIDGRLASDRGTMLIVNIRKMNSKAKIFVLAERFEEEHKTRVLDYGADEFTVKPLSIATLVSKISMLLLQGTPIKA</sequence>
<name>K0IDP5_NITGG</name>
<dbReference type="PROSITE" id="PS50110">
    <property type="entry name" value="RESPONSE_REGULATORY"/>
    <property type="match status" value="1"/>
</dbReference>
<protein>
    <submittedName>
        <fullName evidence="2">Putative two component transcriptional regulator, phoB-like protein</fullName>
    </submittedName>
</protein>
<evidence type="ECO:0000313" key="3">
    <source>
        <dbReference type="Proteomes" id="UP000008037"/>
    </source>
</evidence>
<keyword evidence="3" id="KW-1185">Reference proteome</keyword>
<dbReference type="Gene3D" id="3.40.50.2300">
    <property type="match status" value="1"/>
</dbReference>
<dbReference type="RefSeq" id="WP_015018375.1">
    <property type="nucleotide sequence ID" value="NC_018719.1"/>
</dbReference>
<dbReference type="GeneID" id="13795283"/>